<sequence>MRSQRQDRIIFAGECGELFGAVERPQAWPSFLFQASLMGIELAGIPEWKLRVVTREANRGAFFIAQSVIKYGLVNSSVATGHPSWLFEFFVNESRAL</sequence>
<protein>
    <recommendedName>
        <fullName evidence="3">RNase H type-1 domain-containing protein</fullName>
    </recommendedName>
</protein>
<proteinExistence type="predicted"/>
<reference evidence="1 2" key="1">
    <citation type="submission" date="2018-06" db="EMBL/GenBank/DDBJ databases">
        <title>WGS assembly of Brassica rapa FPsc.</title>
        <authorList>
            <person name="Bowman J."/>
            <person name="Kohchi T."/>
            <person name="Yamato K."/>
            <person name="Jenkins J."/>
            <person name="Shu S."/>
            <person name="Ishizaki K."/>
            <person name="Yamaoka S."/>
            <person name="Nishihama R."/>
            <person name="Nakamura Y."/>
            <person name="Berger F."/>
            <person name="Adam C."/>
            <person name="Aki S."/>
            <person name="Althoff F."/>
            <person name="Araki T."/>
            <person name="Arteaga-Vazquez M."/>
            <person name="Balasubrmanian S."/>
            <person name="Bauer D."/>
            <person name="Boehm C."/>
            <person name="Briginshaw L."/>
            <person name="Caballero-Perez J."/>
            <person name="Catarino B."/>
            <person name="Chen F."/>
            <person name="Chiyoda S."/>
            <person name="Chovatia M."/>
            <person name="Davies K."/>
            <person name="Delmans M."/>
            <person name="Demura T."/>
            <person name="Dierschke T."/>
            <person name="Dolan L."/>
            <person name="Dorantes-Acosta A."/>
            <person name="Eklund D."/>
            <person name="Florent S."/>
            <person name="Flores-Sandoval E."/>
            <person name="Fujiyama A."/>
            <person name="Fukuzawa H."/>
            <person name="Galik B."/>
            <person name="Grimanelli D."/>
            <person name="Grimwood J."/>
            <person name="Grossniklaus U."/>
            <person name="Hamada T."/>
            <person name="Haseloff J."/>
            <person name="Hetherington A."/>
            <person name="Higo A."/>
            <person name="Hirakawa Y."/>
            <person name="Hundley H."/>
            <person name="Ikeda Y."/>
            <person name="Inoue K."/>
            <person name="Inoue S."/>
            <person name="Ishida S."/>
            <person name="Jia Q."/>
            <person name="Kakita M."/>
            <person name="Kanazawa T."/>
            <person name="Kawai Y."/>
            <person name="Kawashima T."/>
            <person name="Kennedy M."/>
            <person name="Kinose K."/>
            <person name="Kinoshita T."/>
            <person name="Kohara Y."/>
            <person name="Koide E."/>
            <person name="Komatsu K."/>
            <person name="Kopischke S."/>
            <person name="Kubo M."/>
            <person name="Kyozuka J."/>
            <person name="Lagercrantz U."/>
            <person name="Lin S."/>
            <person name="Lindquist E."/>
            <person name="Lipzen A."/>
            <person name="Lu C."/>
            <person name="Luna E."/>
            <person name="Martienssen R."/>
            <person name="Minamino N."/>
            <person name="Mizutani M."/>
            <person name="Mizutani M."/>
            <person name="Mochizuki N."/>
            <person name="Monte I."/>
            <person name="Mosher R."/>
            <person name="Nagasaki H."/>
            <person name="Nakagami H."/>
            <person name="Naramoto S."/>
            <person name="Nishitani K."/>
            <person name="Ohtani M."/>
            <person name="Okamoto T."/>
            <person name="Okumura M."/>
            <person name="Phillips J."/>
            <person name="Pollak B."/>
            <person name="Reinders A."/>
            <person name="Roevekamp M."/>
            <person name="Sano R."/>
            <person name="Sawa S."/>
            <person name="Schmid M."/>
            <person name="Shirakawa M."/>
            <person name="Solano R."/>
            <person name="Spunde A."/>
            <person name="Suetsugu N."/>
            <person name="Sugano S."/>
            <person name="Sugiyama A."/>
            <person name="Sun R."/>
            <person name="Suzuki Y."/>
            <person name="Takenaka M."/>
            <person name="Takezawa D."/>
            <person name="Tomogane H."/>
            <person name="Tsuzuki M."/>
            <person name="Ueda T."/>
            <person name="Umeda M."/>
            <person name="Ward J."/>
            <person name="Watanabe Y."/>
            <person name="Yazaki K."/>
            <person name="Yokoyama R."/>
            <person name="Yoshitake Y."/>
            <person name="Yotsui I."/>
            <person name="Zachgo S."/>
            <person name="Schmutz J."/>
        </authorList>
    </citation>
    <scope>NUCLEOTIDE SEQUENCE [LARGE SCALE GENOMIC DNA]</scope>
    <source>
        <strain evidence="2">cv. B-3</strain>
    </source>
</reference>
<evidence type="ECO:0000313" key="2">
    <source>
        <dbReference type="Proteomes" id="UP000264353"/>
    </source>
</evidence>
<accession>A0A398ABV4</accession>
<dbReference type="EMBL" id="CM010629">
    <property type="protein sequence ID" value="RID75289.1"/>
    <property type="molecule type" value="Genomic_DNA"/>
</dbReference>
<evidence type="ECO:0000313" key="1">
    <source>
        <dbReference type="EMBL" id="RID75289.1"/>
    </source>
</evidence>
<organism evidence="1 2">
    <name type="scientific">Brassica campestris</name>
    <name type="common">Field mustard</name>
    <dbReference type="NCBI Taxonomy" id="3711"/>
    <lineage>
        <taxon>Eukaryota</taxon>
        <taxon>Viridiplantae</taxon>
        <taxon>Streptophyta</taxon>
        <taxon>Embryophyta</taxon>
        <taxon>Tracheophyta</taxon>
        <taxon>Spermatophyta</taxon>
        <taxon>Magnoliopsida</taxon>
        <taxon>eudicotyledons</taxon>
        <taxon>Gunneridae</taxon>
        <taxon>Pentapetalae</taxon>
        <taxon>rosids</taxon>
        <taxon>malvids</taxon>
        <taxon>Brassicales</taxon>
        <taxon>Brassicaceae</taxon>
        <taxon>Brassiceae</taxon>
        <taxon>Brassica</taxon>
    </lineage>
</organism>
<name>A0A398ABV4_BRACM</name>
<dbReference type="AlphaFoldDB" id="A0A398ABV4"/>
<gene>
    <name evidence="1" type="ORF">BRARA_B02342</name>
</gene>
<evidence type="ECO:0008006" key="3">
    <source>
        <dbReference type="Google" id="ProtNLM"/>
    </source>
</evidence>
<dbReference type="Proteomes" id="UP000264353">
    <property type="component" value="Chromosome A2"/>
</dbReference>